<dbReference type="Proteomes" id="UP000287601">
    <property type="component" value="Chromosome"/>
</dbReference>
<dbReference type="PIRSF" id="PIRSF000770">
    <property type="entry name" value="RNA_pol_sigma-SigE/K"/>
    <property type="match status" value="1"/>
</dbReference>
<dbReference type="InterPro" id="IPR036388">
    <property type="entry name" value="WH-like_DNA-bd_sf"/>
</dbReference>
<dbReference type="SUPFAM" id="SSF88659">
    <property type="entry name" value="Sigma3 and sigma4 domains of RNA polymerase sigma factors"/>
    <property type="match status" value="1"/>
</dbReference>
<dbReference type="InterPro" id="IPR014209">
    <property type="entry name" value="RNA_pol_sigma-K"/>
</dbReference>
<keyword evidence="2" id="KW-0749">Sporulation</keyword>
<dbReference type="NCBIfam" id="TIGR02846">
    <property type="entry name" value="spore_sigmaK"/>
    <property type="match status" value="1"/>
</dbReference>
<dbReference type="GO" id="GO:0003677">
    <property type="term" value="F:DNA binding"/>
    <property type="evidence" value="ECO:0007669"/>
    <property type="project" value="UniProtKB-KW"/>
</dbReference>
<evidence type="ECO:0000256" key="6">
    <source>
        <dbReference type="ARBA" id="ARBA00023163"/>
    </source>
</evidence>
<dbReference type="InterPro" id="IPR013325">
    <property type="entry name" value="RNA_pol_sigma_r2"/>
</dbReference>
<feature type="domain" description="HTH cro/C1-type" evidence="8">
    <location>
        <begin position="175"/>
        <end position="196"/>
    </location>
</feature>
<keyword evidence="10" id="KW-1185">Reference proteome</keyword>
<dbReference type="CDD" id="cd06171">
    <property type="entry name" value="Sigma70_r4"/>
    <property type="match status" value="1"/>
</dbReference>
<dbReference type="PANTHER" id="PTHR30376">
    <property type="entry name" value="SIGMA FACTOR RPOH HEAT SHOCK RELATED"/>
    <property type="match status" value="1"/>
</dbReference>
<dbReference type="InterPro" id="IPR050813">
    <property type="entry name" value="Sigma-70_Factor"/>
</dbReference>
<dbReference type="GO" id="GO:0006352">
    <property type="term" value="P:DNA-templated transcription initiation"/>
    <property type="evidence" value="ECO:0007669"/>
    <property type="project" value="InterPro"/>
</dbReference>
<dbReference type="NCBIfam" id="NF004471">
    <property type="entry name" value="PRK05803.1"/>
    <property type="match status" value="1"/>
</dbReference>
<evidence type="ECO:0000256" key="5">
    <source>
        <dbReference type="ARBA" id="ARBA00023125"/>
    </source>
</evidence>
<dbReference type="GO" id="GO:0016987">
    <property type="term" value="F:sigma factor activity"/>
    <property type="evidence" value="ECO:0007669"/>
    <property type="project" value="UniProtKB-KW"/>
</dbReference>
<dbReference type="GO" id="GO:0030435">
    <property type="term" value="P:sporulation resulting in formation of a cellular spore"/>
    <property type="evidence" value="ECO:0007669"/>
    <property type="project" value="UniProtKB-KW"/>
</dbReference>
<reference evidence="9 10" key="1">
    <citation type="submission" date="2019-01" db="EMBL/GenBank/DDBJ databases">
        <title>Draft genomes of a novel of Aminipila strains.</title>
        <authorList>
            <person name="Ma S."/>
        </authorList>
    </citation>
    <scope>NUCLEOTIDE SEQUENCE [LARGE SCALE GENOMIC DNA]</scope>
    <source>
        <strain evidence="10">JN-39</strain>
    </source>
</reference>
<keyword evidence="3 7" id="KW-0805">Transcription regulation</keyword>
<comment type="function">
    <text evidence="7">Sigma factors are initiation factors that promote the attachment of RNA polymerase to specific initiation sites and are then released.</text>
</comment>
<dbReference type="KEGG" id="amij:EQM06_07340"/>
<evidence type="ECO:0000313" key="9">
    <source>
        <dbReference type="EMBL" id="QAT43064.1"/>
    </source>
</evidence>
<comment type="similarity">
    <text evidence="1 7">Belongs to the sigma-70 factor family.</text>
</comment>
<accession>A0A410PVX2</accession>
<keyword evidence="4 7" id="KW-0731">Sigma factor</keyword>
<dbReference type="Pfam" id="PF04542">
    <property type="entry name" value="Sigma70_r2"/>
    <property type="match status" value="1"/>
</dbReference>
<dbReference type="InterPro" id="IPR000943">
    <property type="entry name" value="RNA_pol_sigma70"/>
</dbReference>
<keyword evidence="5 7" id="KW-0238">DNA-binding</keyword>
<dbReference type="SUPFAM" id="SSF88946">
    <property type="entry name" value="Sigma2 domain of RNA polymerase sigma factors"/>
    <property type="match status" value="1"/>
</dbReference>
<dbReference type="PANTHER" id="PTHR30376:SF3">
    <property type="entry name" value="RNA POLYMERASE SIGMA FACTOR RPOH"/>
    <property type="match status" value="1"/>
</dbReference>
<dbReference type="PROSITE" id="PS50943">
    <property type="entry name" value="HTH_CROC1"/>
    <property type="match status" value="1"/>
</dbReference>
<dbReference type="RefSeq" id="WP_128745713.1">
    <property type="nucleotide sequence ID" value="NZ_CP035281.1"/>
</dbReference>
<evidence type="ECO:0000259" key="8">
    <source>
        <dbReference type="PROSITE" id="PS50943"/>
    </source>
</evidence>
<protein>
    <recommendedName>
        <fullName evidence="7">RNA polymerase sigma factor</fullName>
    </recommendedName>
</protein>
<evidence type="ECO:0000256" key="7">
    <source>
        <dbReference type="RuleBase" id="RU362124"/>
    </source>
</evidence>
<dbReference type="PROSITE" id="PS00715">
    <property type="entry name" value="SIGMA70_1"/>
    <property type="match status" value="1"/>
</dbReference>
<dbReference type="InterPro" id="IPR001387">
    <property type="entry name" value="Cro/C1-type_HTH"/>
</dbReference>
<evidence type="ECO:0000313" key="10">
    <source>
        <dbReference type="Proteomes" id="UP000287601"/>
    </source>
</evidence>
<dbReference type="InterPro" id="IPR013324">
    <property type="entry name" value="RNA_pol_sigma_r3/r4-like"/>
</dbReference>
<evidence type="ECO:0000256" key="2">
    <source>
        <dbReference type="ARBA" id="ARBA00022969"/>
    </source>
</evidence>
<dbReference type="InterPro" id="IPR007630">
    <property type="entry name" value="RNA_pol_sigma70_r4"/>
</dbReference>
<dbReference type="PROSITE" id="PS00716">
    <property type="entry name" value="SIGMA70_2"/>
    <property type="match status" value="1"/>
</dbReference>
<keyword evidence="6 7" id="KW-0804">Transcription</keyword>
<proteinExistence type="inferred from homology"/>
<sequence>MGSSFPKPLTCKEEEYYLKRFEEGDLEAKNTLIVRNLRLVAHIVKKYSGGNTNPDDLISIGTIGLIKAINTYSSKRATRLATYAAKCIENEILMSIRSEKKRKLEISLNEPIGTDKDGNEINFNDILGSDPDAVLNDIHLKLQIKSLYGAISHILTNRERLIVMKRYGISGEEPLTQRELAKELGISRSYVSRIEKKAVGKLRDYLKP</sequence>
<dbReference type="OrthoDB" id="9809557at2"/>
<dbReference type="EMBL" id="CP035281">
    <property type="protein sequence ID" value="QAT43064.1"/>
    <property type="molecule type" value="Genomic_DNA"/>
</dbReference>
<dbReference type="InterPro" id="IPR007627">
    <property type="entry name" value="RNA_pol_sigma70_r2"/>
</dbReference>
<dbReference type="AlphaFoldDB" id="A0A410PVX2"/>
<evidence type="ECO:0000256" key="3">
    <source>
        <dbReference type="ARBA" id="ARBA00023015"/>
    </source>
</evidence>
<evidence type="ECO:0000256" key="4">
    <source>
        <dbReference type="ARBA" id="ARBA00023082"/>
    </source>
</evidence>
<evidence type="ECO:0000256" key="1">
    <source>
        <dbReference type="ARBA" id="ARBA00007788"/>
    </source>
</evidence>
<name>A0A410PVX2_9FIRM</name>
<dbReference type="NCBIfam" id="TIGR02937">
    <property type="entry name" value="sigma70-ECF"/>
    <property type="match status" value="1"/>
</dbReference>
<dbReference type="Pfam" id="PF04545">
    <property type="entry name" value="Sigma70_r4"/>
    <property type="match status" value="1"/>
</dbReference>
<dbReference type="InterPro" id="IPR014284">
    <property type="entry name" value="RNA_pol_sigma-70_dom"/>
</dbReference>
<organism evidence="9 10">
    <name type="scientific">Aminipila luticellarii</name>
    <dbReference type="NCBI Taxonomy" id="2507160"/>
    <lineage>
        <taxon>Bacteria</taxon>
        <taxon>Bacillati</taxon>
        <taxon>Bacillota</taxon>
        <taxon>Clostridia</taxon>
        <taxon>Peptostreptococcales</taxon>
        <taxon>Anaerovoracaceae</taxon>
        <taxon>Aminipila</taxon>
    </lineage>
</organism>
<gene>
    <name evidence="9" type="primary">sigK</name>
    <name evidence="9" type="ORF">EQM06_07340</name>
</gene>
<dbReference type="Gene3D" id="1.10.10.10">
    <property type="entry name" value="Winged helix-like DNA-binding domain superfamily/Winged helix DNA-binding domain"/>
    <property type="match status" value="1"/>
</dbReference>
<dbReference type="Gene3D" id="1.20.120.1810">
    <property type="match status" value="1"/>
</dbReference>
<dbReference type="PRINTS" id="PR00046">
    <property type="entry name" value="SIGMA70FCT"/>
</dbReference>